<reference evidence="1 2" key="1">
    <citation type="journal article" date="2023" name="Sci. Data">
        <title>Genome assembly of the Korean intertidal mud-creeper Batillaria attramentaria.</title>
        <authorList>
            <person name="Patra A.K."/>
            <person name="Ho P.T."/>
            <person name="Jun S."/>
            <person name="Lee S.J."/>
            <person name="Kim Y."/>
            <person name="Won Y.J."/>
        </authorList>
    </citation>
    <scope>NUCLEOTIDE SEQUENCE [LARGE SCALE GENOMIC DNA]</scope>
    <source>
        <strain evidence="1">Wonlab-2016</strain>
    </source>
</reference>
<comment type="caution">
    <text evidence="1">The sequence shown here is derived from an EMBL/GenBank/DDBJ whole genome shotgun (WGS) entry which is preliminary data.</text>
</comment>
<sequence length="99" mass="10930">MQNLNTENATKGGRKWCFPVAQVQFTSNASPRTPAITDLITVYPTEPISKPRLQGRADLLLACCVTILQPSDSGTDWLGWSRCTFSVKHVVQLSFPSFS</sequence>
<organism evidence="1 2">
    <name type="scientific">Batillaria attramentaria</name>
    <dbReference type="NCBI Taxonomy" id="370345"/>
    <lineage>
        <taxon>Eukaryota</taxon>
        <taxon>Metazoa</taxon>
        <taxon>Spiralia</taxon>
        <taxon>Lophotrochozoa</taxon>
        <taxon>Mollusca</taxon>
        <taxon>Gastropoda</taxon>
        <taxon>Caenogastropoda</taxon>
        <taxon>Sorbeoconcha</taxon>
        <taxon>Cerithioidea</taxon>
        <taxon>Batillariidae</taxon>
        <taxon>Batillaria</taxon>
    </lineage>
</organism>
<keyword evidence="2" id="KW-1185">Reference proteome</keyword>
<name>A0ABD0LU88_9CAEN</name>
<evidence type="ECO:0000313" key="2">
    <source>
        <dbReference type="Proteomes" id="UP001519460"/>
    </source>
</evidence>
<proteinExistence type="predicted"/>
<dbReference type="EMBL" id="JACVVK020000025">
    <property type="protein sequence ID" value="KAK7502636.1"/>
    <property type="molecule type" value="Genomic_DNA"/>
</dbReference>
<protein>
    <submittedName>
        <fullName evidence="1">Uncharacterized protein</fullName>
    </submittedName>
</protein>
<dbReference type="AlphaFoldDB" id="A0ABD0LU88"/>
<dbReference type="Proteomes" id="UP001519460">
    <property type="component" value="Unassembled WGS sequence"/>
</dbReference>
<gene>
    <name evidence="1" type="ORF">BaRGS_00006211</name>
</gene>
<accession>A0ABD0LU88</accession>
<evidence type="ECO:0000313" key="1">
    <source>
        <dbReference type="EMBL" id="KAK7502636.1"/>
    </source>
</evidence>